<dbReference type="CDD" id="cd19540">
    <property type="entry name" value="LCL_NRPS-like"/>
    <property type="match status" value="2"/>
</dbReference>
<evidence type="ECO:0000256" key="2">
    <source>
        <dbReference type="ARBA" id="ARBA00006432"/>
    </source>
</evidence>
<dbReference type="GO" id="GO:0003824">
    <property type="term" value="F:catalytic activity"/>
    <property type="evidence" value="ECO:0007669"/>
    <property type="project" value="InterPro"/>
</dbReference>
<dbReference type="Gene3D" id="1.10.1200.10">
    <property type="entry name" value="ACP-like"/>
    <property type="match status" value="2"/>
</dbReference>
<dbReference type="InterPro" id="IPR036736">
    <property type="entry name" value="ACP-like_sf"/>
</dbReference>
<evidence type="ECO:0000256" key="3">
    <source>
        <dbReference type="ARBA" id="ARBA00022450"/>
    </source>
</evidence>
<dbReference type="GO" id="GO:0072330">
    <property type="term" value="P:monocarboxylic acid biosynthetic process"/>
    <property type="evidence" value="ECO:0007669"/>
    <property type="project" value="UniProtKB-ARBA"/>
</dbReference>
<dbReference type="PROSITE" id="PS00012">
    <property type="entry name" value="PHOSPHOPANTETHEINE"/>
    <property type="match status" value="2"/>
</dbReference>
<feature type="domain" description="Carrier" evidence="6">
    <location>
        <begin position="1186"/>
        <end position="1261"/>
    </location>
</feature>
<dbReference type="SUPFAM" id="SSF56801">
    <property type="entry name" value="Acetyl-CoA synthetase-like"/>
    <property type="match status" value="3"/>
</dbReference>
<dbReference type="PROSITE" id="PS00455">
    <property type="entry name" value="AMP_BINDING"/>
    <property type="match status" value="2"/>
</dbReference>
<name>A0A4R4SX44_9ACTN</name>
<proteinExistence type="inferred from homology"/>
<dbReference type="CDD" id="cd05930">
    <property type="entry name" value="A_NRPS"/>
    <property type="match status" value="1"/>
</dbReference>
<dbReference type="InterPro" id="IPR045851">
    <property type="entry name" value="AMP-bd_C_sf"/>
</dbReference>
<reference evidence="7 8" key="1">
    <citation type="submission" date="2019-03" db="EMBL/GenBank/DDBJ databases">
        <title>Draft genome sequences of novel Actinobacteria.</title>
        <authorList>
            <person name="Sahin N."/>
            <person name="Ay H."/>
            <person name="Saygin H."/>
        </authorList>
    </citation>
    <scope>NUCLEOTIDE SEQUENCE [LARGE SCALE GENOMIC DNA]</scope>
    <source>
        <strain evidence="7 8">DSM 41900</strain>
    </source>
</reference>
<comment type="similarity">
    <text evidence="2">Belongs to the ATP-dependent AMP-binding enzyme family.</text>
</comment>
<dbReference type="PANTHER" id="PTHR45527">
    <property type="entry name" value="NONRIBOSOMAL PEPTIDE SYNTHETASE"/>
    <property type="match status" value="1"/>
</dbReference>
<dbReference type="GO" id="GO:0005829">
    <property type="term" value="C:cytosol"/>
    <property type="evidence" value="ECO:0007669"/>
    <property type="project" value="TreeGrafter"/>
</dbReference>
<feature type="region of interest" description="Disordered" evidence="5">
    <location>
        <begin position="1867"/>
        <end position="1889"/>
    </location>
</feature>
<dbReference type="FunFam" id="2.30.38.10:FF:000001">
    <property type="entry name" value="Non-ribosomal peptide synthetase PvdI"/>
    <property type="match status" value="2"/>
</dbReference>
<feature type="region of interest" description="Disordered" evidence="5">
    <location>
        <begin position="798"/>
        <end position="817"/>
    </location>
</feature>
<dbReference type="FunFam" id="3.30.559.10:FF:000012">
    <property type="entry name" value="Non-ribosomal peptide synthetase"/>
    <property type="match status" value="2"/>
</dbReference>
<dbReference type="GO" id="GO:0043041">
    <property type="term" value="P:amino acid activation for nonribosomal peptide biosynthetic process"/>
    <property type="evidence" value="ECO:0007669"/>
    <property type="project" value="TreeGrafter"/>
</dbReference>
<dbReference type="InterPro" id="IPR020845">
    <property type="entry name" value="AMP-binding_CS"/>
</dbReference>
<dbReference type="Proteomes" id="UP000295345">
    <property type="component" value="Unassembled WGS sequence"/>
</dbReference>
<evidence type="ECO:0000256" key="4">
    <source>
        <dbReference type="ARBA" id="ARBA00022553"/>
    </source>
</evidence>
<sequence>MGERLGYRVGVTFTPGTTTGTLDALYTEADMPLTRVYEPTEDPARDASRYANSPSTAQGLSSLVAACRSWCGERLPEYMVPAAFVVLDRLPLTVNGKLDRRALPAPDFGARTSSRGPVTARERLLCGLFAEVLGLPEVGVEDNFFHLGGHSLLATRLVSRIRSTLAVELPIGAVFDAPSVAGLAARIEEAGHARPALEPVARPERMPLSYAQRRMWFLQRMDGAGLAYNMPGALRLRGTVEPDALRRAFHDVVARHETLRTVFPEVDGDPCQIVLDVEAAAPRIEVRATSHDALRDTLVEEARRAFDLTAEAPLRATLHDLGDDEYVLLLVVHHIAADGWSLVPLAEDLGRAYAAHCTGRAPDWTPLPVQYADYTLWQRTLLGDEHDEGSLISRQMSYWTSTLDGLPEQIPLPFDRPRPAVASGRGGAVELRLDAELHRRAVAFALDAGVSVFMVLQAALAVTLSRLGAGKDIPIGSPVAGRTDDALDDLVGFFVNTLVLRTDLSGDPTFRELVTRVRDTDLAAFAHQDVPFERLVEILNPTRSLSHHPLFQVMLALQNNPEPRLRLPGLAVEIEPIDPGVARFDLTLSLTERFATDDRPLGIDGPVLFAMDVFDESGVRALLERYRRVLAAVLSRPDLSVGAVDTLSERERHQLLVDYNDTALPVVADRVTEGFARQVAAQPGATAVECGEQALTYEELDARSHRLARLLSERGVASERVVAVAMPRSTDLVVALLAVLKAGGAYLPIDPGYPEERIAFMLRDADPVCLLTTVEAADRLPGGCEVLVLDRGDTAELVAKQPPTAPETSGDEPDPTGLSAAVLVYTSGSTGAPKGVVLSHRNVMSMVSAVQERFPLEGADAVLHKSSLGFDASLEEIFWPLLTGHRLVVAPPGAEGDPRALAEVMRDHRVTTLDIVPALLDGLVEELAVRDVPSLRRVLCAGDVLGRELVARFQRVADRVELVNAYGPAEATVNATAFTTPEADEGGAAGAPPIGRPTPNTRVYVLDESLRPVPPGVLGELYVAGAGLARGYAGRAGLTAERFVADPFGPTGGRMYRTGDLARWNALGQLEFAGRADRQVKLRGVRVEPGEIESVLAAHPAVSTVAVVLRDDEADERRLVAYAVPADPAAAPDPAELRAHTAARLPAPMVPGAFVVLDALPLTPNGKLDQAALPAPGAVVPDLSRAPASPVEELLCALFAEVLGQPEVGVDDGFFDLGGHSLLATRLINRVRTVLGVELPLATLFQAPSPAQLAARLPGAGQSRPVLLPMERPEPTPVSYAQRRMWFLQRMDGAALPYNMPGALRLRGDLDVDALRLALRDVIARHESLRTVFPERDGTPFQTILDADAASPAIEAVPTDHAELAGLLAESARRGFDLTAEPPLRAALYALDTDEHVLLLVVHHIAGDGWSLGPLLGDLGRAYAARCAGGAPGWAPLPVQYADYALWQRELLGDEADSDSLAARQLAYWRTALDGVPERLDLPTDRPRPAAASYRGARAPYTVEPELHAAVRALAAETGTSVFMVLQAALAVTLSRLGAGTDVPIGSPVAGRTDDALDDLVGFFVNTLVLRTDLSGDPTFRDLLARVRESDLAAFAHQDVPFERLVEVLNPARSLSHHPLFQVLLALQNNAEALPRLTGLRAEIEPVDTGVASFDLAFNLTERFSDHGAPAGVEGHLIYARDLFDAPTAALLLSRLSQVLRSVTSHPDARVGTVDPLGPDERHRLLVEYNDTLRPLPDQNVTELFERRVASDPDAVAVESHGRPFTFRDVNARANRLARILVDLGVGPERIVALALPRSVDLVVASLAVLKAGGAYLPVDPEYPDERIAVMLADARPVCVVTVEAMATRLPAEPARLVLGTRETERLLADRDPADPRDDERGGRPGPRGAAYVIYTSGSTGTPKGVLVTHAGIPNLARHIAETLNIAVGDRFLQFSPAGFDAAVLEMFSALLAGATLVIVPAERLVPGEPLAHTLTDRRITQVSLPPPVLAALPAPGTFPRNLIVAADVCSAELVERWRGGRTMVNGYGPTEFTVCVSMTGPLRDDARPPIGPPIENTRAYVLDERLRPVPTGVVGELYAAGAGLARGYVGRAGLTAERFLADPFGPAGTRMYRTGDLARWNAAGELDFVGRADRQIKVRGLRIEPGEVEAVLTTHPAVDTAVVVAHRDPEGGDRLLAYVVPADAQAARQFLLLAAEVEPERGLLGPVPAEDRQLAVGPPRGAPLGGQ</sequence>
<dbReference type="Pfam" id="PF00668">
    <property type="entry name" value="Condensation"/>
    <property type="match status" value="2"/>
</dbReference>
<dbReference type="GO" id="GO:0031177">
    <property type="term" value="F:phosphopantetheine binding"/>
    <property type="evidence" value="ECO:0007669"/>
    <property type="project" value="InterPro"/>
</dbReference>
<organism evidence="7 8">
    <name type="scientific">Streptomyces hainanensis</name>
    <dbReference type="NCBI Taxonomy" id="402648"/>
    <lineage>
        <taxon>Bacteria</taxon>
        <taxon>Bacillati</taxon>
        <taxon>Actinomycetota</taxon>
        <taxon>Actinomycetes</taxon>
        <taxon>Kitasatosporales</taxon>
        <taxon>Streptomycetaceae</taxon>
        <taxon>Streptomyces</taxon>
    </lineage>
</organism>
<dbReference type="NCBIfam" id="TIGR01733">
    <property type="entry name" value="AA-adenyl-dom"/>
    <property type="match status" value="2"/>
</dbReference>
<dbReference type="InterPro" id="IPR020806">
    <property type="entry name" value="PKS_PP-bd"/>
</dbReference>
<dbReference type="InterPro" id="IPR010071">
    <property type="entry name" value="AA_adenyl_dom"/>
</dbReference>
<dbReference type="InterPro" id="IPR009081">
    <property type="entry name" value="PP-bd_ACP"/>
</dbReference>
<dbReference type="InterPro" id="IPR025110">
    <property type="entry name" value="AMP-bd_C"/>
</dbReference>
<comment type="cofactor">
    <cofactor evidence="1">
        <name>pantetheine 4'-phosphate</name>
        <dbReference type="ChEBI" id="CHEBI:47942"/>
    </cofactor>
</comment>
<dbReference type="SUPFAM" id="SSF47336">
    <property type="entry name" value="ACP-like"/>
    <property type="match status" value="2"/>
</dbReference>
<comment type="caution">
    <text evidence="7">The sequence shown here is derived from an EMBL/GenBank/DDBJ whole genome shotgun (WGS) entry which is preliminary data.</text>
</comment>
<dbReference type="InterPro" id="IPR023213">
    <property type="entry name" value="CAT-like_dom_sf"/>
</dbReference>
<dbReference type="Gene3D" id="2.30.38.10">
    <property type="entry name" value="Luciferase, Domain 3"/>
    <property type="match status" value="2"/>
</dbReference>
<feature type="region of interest" description="Disordered" evidence="5">
    <location>
        <begin position="2205"/>
        <end position="2228"/>
    </location>
</feature>
<dbReference type="PANTHER" id="PTHR45527:SF1">
    <property type="entry name" value="FATTY ACID SYNTHASE"/>
    <property type="match status" value="1"/>
</dbReference>
<dbReference type="GO" id="GO:0017000">
    <property type="term" value="P:antibiotic biosynthetic process"/>
    <property type="evidence" value="ECO:0007669"/>
    <property type="project" value="UniProtKB-ARBA"/>
</dbReference>
<dbReference type="Gene3D" id="3.40.50.980">
    <property type="match status" value="4"/>
</dbReference>
<dbReference type="Pfam" id="PF00501">
    <property type="entry name" value="AMP-binding"/>
    <property type="match status" value="2"/>
</dbReference>
<protein>
    <submittedName>
        <fullName evidence="7">Amino acid adenylation domain-containing protein</fullName>
    </submittedName>
</protein>
<dbReference type="Gene3D" id="3.30.559.30">
    <property type="entry name" value="Nonribosomal peptide synthetase, condensation domain"/>
    <property type="match status" value="2"/>
</dbReference>
<keyword evidence="4" id="KW-0597">Phosphoprotein</keyword>
<dbReference type="InterPro" id="IPR001242">
    <property type="entry name" value="Condensation_dom"/>
</dbReference>
<dbReference type="FunFam" id="3.40.50.12780:FF:000012">
    <property type="entry name" value="Non-ribosomal peptide synthetase"/>
    <property type="match status" value="2"/>
</dbReference>
<dbReference type="Gene3D" id="3.30.300.30">
    <property type="match status" value="3"/>
</dbReference>
<dbReference type="SMART" id="SM00823">
    <property type="entry name" value="PKS_PP"/>
    <property type="match status" value="2"/>
</dbReference>
<gene>
    <name evidence="7" type="ORF">E1283_28945</name>
</gene>
<feature type="domain" description="Carrier" evidence="6">
    <location>
        <begin position="116"/>
        <end position="191"/>
    </location>
</feature>
<dbReference type="FunFam" id="1.10.1200.10:FF:000016">
    <property type="entry name" value="Non-ribosomal peptide synthase"/>
    <property type="match status" value="1"/>
</dbReference>
<dbReference type="PROSITE" id="PS50075">
    <property type="entry name" value="CARRIER"/>
    <property type="match status" value="2"/>
</dbReference>
<evidence type="ECO:0000313" key="7">
    <source>
        <dbReference type="EMBL" id="TDC67424.1"/>
    </source>
</evidence>
<keyword evidence="8" id="KW-1185">Reference proteome</keyword>
<feature type="non-terminal residue" evidence="7">
    <location>
        <position position="2228"/>
    </location>
</feature>
<dbReference type="Gene3D" id="3.30.559.10">
    <property type="entry name" value="Chloramphenicol acetyltransferase-like domain"/>
    <property type="match status" value="2"/>
</dbReference>
<dbReference type="InterPro" id="IPR000873">
    <property type="entry name" value="AMP-dep_synth/lig_dom"/>
</dbReference>
<evidence type="ECO:0000313" key="8">
    <source>
        <dbReference type="Proteomes" id="UP000295345"/>
    </source>
</evidence>
<dbReference type="SUPFAM" id="SSF52777">
    <property type="entry name" value="CoA-dependent acyltransferases"/>
    <property type="match status" value="4"/>
</dbReference>
<evidence type="ECO:0000256" key="5">
    <source>
        <dbReference type="SAM" id="MobiDB-lite"/>
    </source>
</evidence>
<dbReference type="RefSeq" id="WP_132821131.1">
    <property type="nucleotide sequence ID" value="NZ_SMKI01000424.1"/>
</dbReference>
<dbReference type="Pfam" id="PF00550">
    <property type="entry name" value="PP-binding"/>
    <property type="match status" value="2"/>
</dbReference>
<dbReference type="FunFam" id="3.40.50.980:FF:000001">
    <property type="entry name" value="Non-ribosomal peptide synthetase"/>
    <property type="match status" value="2"/>
</dbReference>
<evidence type="ECO:0000256" key="1">
    <source>
        <dbReference type="ARBA" id="ARBA00001957"/>
    </source>
</evidence>
<dbReference type="FunFam" id="1.10.1200.10:FF:000005">
    <property type="entry name" value="Nonribosomal peptide synthetase 1"/>
    <property type="match status" value="1"/>
</dbReference>
<dbReference type="GO" id="GO:0044550">
    <property type="term" value="P:secondary metabolite biosynthetic process"/>
    <property type="evidence" value="ECO:0007669"/>
    <property type="project" value="TreeGrafter"/>
</dbReference>
<feature type="compositionally biased region" description="Basic and acidic residues" evidence="5">
    <location>
        <begin position="1867"/>
        <end position="1883"/>
    </location>
</feature>
<dbReference type="Pfam" id="PF13193">
    <property type="entry name" value="AMP-binding_C"/>
    <property type="match status" value="2"/>
</dbReference>
<evidence type="ECO:0000259" key="6">
    <source>
        <dbReference type="PROSITE" id="PS50075"/>
    </source>
</evidence>
<dbReference type="EMBL" id="SMKI01000424">
    <property type="protein sequence ID" value="TDC67424.1"/>
    <property type="molecule type" value="Genomic_DNA"/>
</dbReference>
<dbReference type="OrthoDB" id="2472181at2"/>
<keyword evidence="3" id="KW-0596">Phosphopantetheine</keyword>
<accession>A0A4R4SX44</accession>
<dbReference type="GO" id="GO:0008610">
    <property type="term" value="P:lipid biosynthetic process"/>
    <property type="evidence" value="ECO:0007669"/>
    <property type="project" value="UniProtKB-ARBA"/>
</dbReference>
<dbReference type="InterPro" id="IPR006162">
    <property type="entry name" value="Ppantetheine_attach_site"/>
</dbReference>